<dbReference type="KEGG" id="ffu:CLAFUR5_07133"/>
<dbReference type="GeneID" id="71987011"/>
<keyword evidence="3" id="KW-1185">Reference proteome</keyword>
<dbReference type="Proteomes" id="UP000756132">
    <property type="component" value="Chromosome 6"/>
</dbReference>
<dbReference type="AlphaFoldDB" id="A0A9Q8UQU0"/>
<feature type="transmembrane region" description="Helical" evidence="1">
    <location>
        <begin position="89"/>
        <end position="108"/>
    </location>
</feature>
<reference evidence="2" key="1">
    <citation type="submission" date="2021-12" db="EMBL/GenBank/DDBJ databases">
        <authorList>
            <person name="Zaccaron A."/>
            <person name="Stergiopoulos I."/>
        </authorList>
    </citation>
    <scope>NUCLEOTIDE SEQUENCE</scope>
    <source>
        <strain evidence="2">Race5_Kim</strain>
    </source>
</reference>
<evidence type="ECO:0000313" key="3">
    <source>
        <dbReference type="Proteomes" id="UP000756132"/>
    </source>
</evidence>
<name>A0A9Q8UQU0_PASFU</name>
<feature type="transmembrane region" description="Helical" evidence="1">
    <location>
        <begin position="56"/>
        <end position="77"/>
    </location>
</feature>
<dbReference type="EMBL" id="CP090168">
    <property type="protein sequence ID" value="UJO19104.1"/>
    <property type="molecule type" value="Genomic_DNA"/>
</dbReference>
<dbReference type="RefSeq" id="XP_047763470.1">
    <property type="nucleotide sequence ID" value="XM_047906281.1"/>
</dbReference>
<keyword evidence="1" id="KW-0472">Membrane</keyword>
<reference evidence="2" key="2">
    <citation type="journal article" date="2022" name="Microb. Genom.">
        <title>A chromosome-scale genome assembly of the tomato pathogen Cladosporium fulvum reveals a compartmentalized genome architecture and the presence of a dispensable chromosome.</title>
        <authorList>
            <person name="Zaccaron A.Z."/>
            <person name="Chen L.H."/>
            <person name="Samaras A."/>
            <person name="Stergiopoulos I."/>
        </authorList>
    </citation>
    <scope>NUCLEOTIDE SEQUENCE</scope>
    <source>
        <strain evidence="2">Race5_Kim</strain>
    </source>
</reference>
<keyword evidence="1" id="KW-0812">Transmembrane</keyword>
<keyword evidence="1" id="KW-1133">Transmembrane helix</keyword>
<gene>
    <name evidence="2" type="ORF">CLAFUR5_07133</name>
</gene>
<protein>
    <submittedName>
        <fullName evidence="2">Uncharacterized protein</fullName>
    </submittedName>
</protein>
<evidence type="ECO:0000313" key="2">
    <source>
        <dbReference type="EMBL" id="UJO19104.1"/>
    </source>
</evidence>
<evidence type="ECO:0000256" key="1">
    <source>
        <dbReference type="SAM" id="Phobius"/>
    </source>
</evidence>
<feature type="transmembrane region" description="Helical" evidence="1">
    <location>
        <begin position="12"/>
        <end position="36"/>
    </location>
</feature>
<sequence length="148" mass="16507">MSPSPSTTSASIPPSIALLAAFSILLLTYTTISFTLNFAYNILRLTRGCRERSDRVAIPISSLVFSLLWTVVCYINVREISELWTKSVLPLKVDGVVLTLGVVVLVGLRKFWKGYEGEGYEGEGQRRGEVLWRGGLKVERVQDHEKGF</sequence>
<organism evidence="2 3">
    <name type="scientific">Passalora fulva</name>
    <name type="common">Tomato leaf mold</name>
    <name type="synonym">Cladosporium fulvum</name>
    <dbReference type="NCBI Taxonomy" id="5499"/>
    <lineage>
        <taxon>Eukaryota</taxon>
        <taxon>Fungi</taxon>
        <taxon>Dikarya</taxon>
        <taxon>Ascomycota</taxon>
        <taxon>Pezizomycotina</taxon>
        <taxon>Dothideomycetes</taxon>
        <taxon>Dothideomycetidae</taxon>
        <taxon>Mycosphaerellales</taxon>
        <taxon>Mycosphaerellaceae</taxon>
        <taxon>Fulvia</taxon>
    </lineage>
</organism>
<accession>A0A9Q8UQU0</accession>
<proteinExistence type="predicted"/>